<dbReference type="SUPFAM" id="SSF53927">
    <property type="entry name" value="Cytidine deaminase-like"/>
    <property type="match status" value="1"/>
</dbReference>
<evidence type="ECO:0000259" key="1">
    <source>
        <dbReference type="PROSITE" id="PS51747"/>
    </source>
</evidence>
<comment type="caution">
    <text evidence="2">The sequence shown here is derived from an EMBL/GenBank/DDBJ whole genome shotgun (WGS) entry which is preliminary data.</text>
</comment>
<dbReference type="PANTHER" id="PTHR11079">
    <property type="entry name" value="CYTOSINE DEAMINASE FAMILY MEMBER"/>
    <property type="match status" value="1"/>
</dbReference>
<gene>
    <name evidence="2" type="ORF">M4438_09615</name>
</gene>
<proteinExistence type="predicted"/>
<organism evidence="2 3">
    <name type="scientific">Streptomyces lavenduligriseus</name>
    <dbReference type="NCBI Taxonomy" id="67315"/>
    <lineage>
        <taxon>Bacteria</taxon>
        <taxon>Bacillati</taxon>
        <taxon>Actinomycetota</taxon>
        <taxon>Actinomycetes</taxon>
        <taxon>Kitasatosporales</taxon>
        <taxon>Streptomycetaceae</taxon>
        <taxon>Streptomyces</taxon>
    </lineage>
</organism>
<dbReference type="InterPro" id="IPR002125">
    <property type="entry name" value="CMP_dCMP_dom"/>
</dbReference>
<dbReference type="EMBL" id="JAMCCK010000013">
    <property type="protein sequence ID" value="MCL3993781.1"/>
    <property type="molecule type" value="Genomic_DNA"/>
</dbReference>
<keyword evidence="3" id="KW-1185">Reference proteome</keyword>
<evidence type="ECO:0000313" key="3">
    <source>
        <dbReference type="Proteomes" id="UP001202052"/>
    </source>
</evidence>
<dbReference type="PANTHER" id="PTHR11079:SF161">
    <property type="entry name" value="CMP_DCMP-TYPE DEAMINASE DOMAIN-CONTAINING PROTEIN"/>
    <property type="match status" value="1"/>
</dbReference>
<name>A0ABT0NRE8_9ACTN</name>
<protein>
    <submittedName>
        <fullName evidence="2">Nucleoside deaminase</fullName>
    </submittedName>
</protein>
<evidence type="ECO:0000313" key="2">
    <source>
        <dbReference type="EMBL" id="MCL3993781.1"/>
    </source>
</evidence>
<dbReference type="CDD" id="cd01285">
    <property type="entry name" value="nucleoside_deaminase"/>
    <property type="match status" value="1"/>
</dbReference>
<feature type="domain" description="CMP/dCMP-type deaminase" evidence="1">
    <location>
        <begin position="6"/>
        <end position="120"/>
    </location>
</feature>
<reference evidence="2 3" key="1">
    <citation type="submission" date="2022-05" db="EMBL/GenBank/DDBJ databases">
        <title>Genome Resource of Streptomyces lavenduligriseus GA1-1, a Strain with Broad-Spectrum Antifungal Activity against Phytopathogenic Fungi.</title>
        <authorList>
            <person name="Qi D."/>
        </authorList>
    </citation>
    <scope>NUCLEOTIDE SEQUENCE [LARGE SCALE GENOMIC DNA]</scope>
    <source>
        <strain evidence="2 3">GA1-1</strain>
    </source>
</reference>
<dbReference type="Pfam" id="PF00383">
    <property type="entry name" value="dCMP_cyt_deam_1"/>
    <property type="match status" value="1"/>
</dbReference>
<dbReference type="Gene3D" id="3.40.140.10">
    <property type="entry name" value="Cytidine Deaminase, domain 2"/>
    <property type="match status" value="1"/>
</dbReference>
<dbReference type="InterPro" id="IPR016193">
    <property type="entry name" value="Cytidine_deaminase-like"/>
</dbReference>
<accession>A0ABT0NRE8</accession>
<sequence>MSSFELSESELTEYAREAVRISREHVAKGGIPFSGVVVNGGRILGTGVNRVREDDDPTAHAEVVALREAAATYGLHATAGATLIASGEPCALCYMASLHFNVGHIVHVADRKTAARYGFDYSGSYSIFAKDPSAWQIEVTSLPLPEATKPFEEFLALNRRRM</sequence>
<dbReference type="PROSITE" id="PS51747">
    <property type="entry name" value="CYT_DCMP_DEAMINASES_2"/>
    <property type="match status" value="1"/>
</dbReference>
<dbReference type="Proteomes" id="UP001202052">
    <property type="component" value="Unassembled WGS sequence"/>
</dbReference>
<dbReference type="RefSeq" id="WP_030791402.1">
    <property type="nucleotide sequence ID" value="NZ_JAMCCK010000013.1"/>
</dbReference>